<dbReference type="Gene3D" id="3.30.450.90">
    <property type="match status" value="1"/>
</dbReference>
<reference evidence="4" key="2">
    <citation type="journal article" date="2012" name="PLoS ONE">
        <title>A Deeply Branching Thermophilic Bacterium with an Ancient Acetyl-CoA Pathway Dominates a Subsurface Ecosystem.</title>
        <authorList>
            <person name="Takami H."/>
            <person name="Noguchi H."/>
            <person name="Takaki Y."/>
            <person name="Uchiyama I."/>
            <person name="Toyoda A."/>
            <person name="Nishi S."/>
            <person name="Chee G.-J."/>
            <person name="Arai W."/>
            <person name="Nunoura T."/>
            <person name="Itoh T."/>
            <person name="Hattori M."/>
            <person name="Takai K."/>
        </authorList>
    </citation>
    <scope>NUCLEOTIDE SEQUENCE</scope>
</reference>
<dbReference type="PANTHER" id="PTHR30258">
    <property type="entry name" value="TYPE II SECRETION SYSTEM PROTEIN GSPE-RELATED"/>
    <property type="match status" value="1"/>
</dbReference>
<evidence type="ECO:0000256" key="2">
    <source>
        <dbReference type="ARBA" id="ARBA00022840"/>
    </source>
</evidence>
<dbReference type="Pfam" id="PF00437">
    <property type="entry name" value="T2SSE"/>
    <property type="match status" value="1"/>
</dbReference>
<name>H5SN73_9ZZZZ</name>
<dbReference type="AlphaFoldDB" id="H5SN73"/>
<dbReference type="GO" id="GO:0016887">
    <property type="term" value="F:ATP hydrolysis activity"/>
    <property type="evidence" value="ECO:0007669"/>
    <property type="project" value="TreeGrafter"/>
</dbReference>
<dbReference type="GO" id="GO:0005524">
    <property type="term" value="F:ATP binding"/>
    <property type="evidence" value="ECO:0007669"/>
    <property type="project" value="UniProtKB-KW"/>
</dbReference>
<accession>H5SN73</accession>
<dbReference type="GO" id="GO:0005886">
    <property type="term" value="C:plasma membrane"/>
    <property type="evidence" value="ECO:0007669"/>
    <property type="project" value="TreeGrafter"/>
</dbReference>
<dbReference type="FunFam" id="3.40.50.300:FF:000398">
    <property type="entry name" value="Type IV pilus assembly ATPase PilB"/>
    <property type="match status" value="1"/>
</dbReference>
<dbReference type="InterPro" id="IPR037257">
    <property type="entry name" value="T2SS_E_N_sf"/>
</dbReference>
<feature type="domain" description="Bacterial type II secretion system protein E" evidence="3">
    <location>
        <begin position="402"/>
        <end position="416"/>
    </location>
</feature>
<evidence type="ECO:0000259" key="3">
    <source>
        <dbReference type="PROSITE" id="PS00662"/>
    </source>
</evidence>
<protein>
    <submittedName>
        <fullName evidence="4">Type IV pilus assembly protein PilB</fullName>
    </submittedName>
</protein>
<reference evidence="4" key="1">
    <citation type="journal article" date="2005" name="Environ. Microbiol.">
        <title>Genetic and functional properties of uncultivated thermophilic crenarchaeotes from a subsurface gold mine as revealed by analysis of genome fragments.</title>
        <authorList>
            <person name="Nunoura T."/>
            <person name="Hirayama H."/>
            <person name="Takami H."/>
            <person name="Oida H."/>
            <person name="Nishi S."/>
            <person name="Shimamura S."/>
            <person name="Suzuki Y."/>
            <person name="Inagaki F."/>
            <person name="Takai K."/>
            <person name="Nealson K.H."/>
            <person name="Horikoshi K."/>
        </authorList>
    </citation>
    <scope>NUCLEOTIDE SEQUENCE</scope>
</reference>
<dbReference type="InterPro" id="IPR027417">
    <property type="entry name" value="P-loop_NTPase"/>
</dbReference>
<dbReference type="SUPFAM" id="SSF160246">
    <property type="entry name" value="EspE N-terminal domain-like"/>
    <property type="match status" value="1"/>
</dbReference>
<dbReference type="PROSITE" id="PS00662">
    <property type="entry name" value="T2SP_E"/>
    <property type="match status" value="1"/>
</dbReference>
<dbReference type="Pfam" id="PF05157">
    <property type="entry name" value="MshEN"/>
    <property type="match status" value="1"/>
</dbReference>
<organism evidence="4">
    <name type="scientific">uncultured prokaryote</name>
    <dbReference type="NCBI Taxonomy" id="198431"/>
    <lineage>
        <taxon>unclassified sequences</taxon>
        <taxon>environmental samples</taxon>
    </lineage>
</organism>
<gene>
    <name evidence="4" type="ORF">HGMM_F51E10C21</name>
</gene>
<dbReference type="CDD" id="cd01129">
    <property type="entry name" value="PulE-GspE-like"/>
    <property type="match status" value="1"/>
</dbReference>
<dbReference type="InterPro" id="IPR001482">
    <property type="entry name" value="T2SS/T4SS_dom"/>
</dbReference>
<dbReference type="Gene3D" id="3.30.300.160">
    <property type="entry name" value="Type II secretion system, protein E, N-terminal domain"/>
    <property type="match status" value="1"/>
</dbReference>
<evidence type="ECO:0000313" key="4">
    <source>
        <dbReference type="EMBL" id="BAL57609.1"/>
    </source>
</evidence>
<dbReference type="PANTHER" id="PTHR30258:SF1">
    <property type="entry name" value="PROTEIN TRANSPORT PROTEIN HOFB HOMOLOG"/>
    <property type="match status" value="1"/>
</dbReference>
<dbReference type="InterPro" id="IPR007831">
    <property type="entry name" value="T2SS_GspE_N"/>
</dbReference>
<evidence type="ECO:0000256" key="1">
    <source>
        <dbReference type="ARBA" id="ARBA00022741"/>
    </source>
</evidence>
<proteinExistence type="predicted"/>
<dbReference type="SUPFAM" id="SSF52540">
    <property type="entry name" value="P-loop containing nucleoside triphosphate hydrolases"/>
    <property type="match status" value="1"/>
</dbReference>
<dbReference type="EMBL" id="AP011780">
    <property type="protein sequence ID" value="BAL57609.1"/>
    <property type="molecule type" value="Genomic_DNA"/>
</dbReference>
<dbReference type="FunFam" id="3.30.450.90:FF:000001">
    <property type="entry name" value="Type II secretion system ATPase GspE"/>
    <property type="match status" value="1"/>
</dbReference>
<dbReference type="Gene3D" id="3.40.50.300">
    <property type="entry name" value="P-loop containing nucleotide triphosphate hydrolases"/>
    <property type="match status" value="1"/>
</dbReference>
<keyword evidence="2" id="KW-0067">ATP-binding</keyword>
<sequence length="589" mass="64946">MAMTRKSLGEYLIEKGLITHEQLEDAMRVQQATGKDLAQILVDQAVVSERDAYEAKAYELGMPFVDLDRTTPDPSAVNVVKEHIAKRYNVMPVKKEGNILYLAMADPNNVMAIDDVRVNSRCVVRPVLAAPGAIEDAIRRAYGGSAIAGDGSATAAGEGGGTPARPADLKASVMSEVAAYSARGDLEEDEKAVLREAEEGPIVRAANIIIQRAIDERASDIHVEPQIRNVRIRYRIDGVLHEVLTLPKYIQAPLISRYKIMAEMNIAEKRLPQDGRIPIRYQNKDYDLRVSSIPTPLGEKIVMRILDKTSVLIGLNKLGFTPETQARLEELVIQPQGMVLSTGPTGSGKTTTQYSILHKLNSVEKNILTIEDPIEYQLPGISQVQVNRKAGLTFANALRAFLRQDPDIIMVGEMRDLETAEIAIEAALTGHLVLSTLHTNDAPSAVIRMIDMGVEPYLISATVTGVLAQRLARRVCQKCKQPREIRAADLRAFGFQVEDPDQVVTIWEGTGCEECRYRGYKGRIGIFELMVVNAEIAELIVRRAPLADIKEAAKANGMKELREDGLIKVLEGVTTPDEVRRVVFTAGYY</sequence>
<dbReference type="Gene3D" id="1.10.40.70">
    <property type="match status" value="1"/>
</dbReference>
<keyword evidence="1" id="KW-0547">Nucleotide-binding</keyword>